<evidence type="ECO:0000256" key="1">
    <source>
        <dbReference type="SAM" id="SignalP"/>
    </source>
</evidence>
<feature type="chain" id="PRO_5047286512" description="Apple domain-containing protein" evidence="1">
    <location>
        <begin position="23"/>
        <end position="202"/>
    </location>
</feature>
<evidence type="ECO:0000259" key="2">
    <source>
        <dbReference type="Pfam" id="PF14295"/>
    </source>
</evidence>
<dbReference type="EMBL" id="JAJVDC020000071">
    <property type="protein sequence ID" value="KAL1627614.1"/>
    <property type="molecule type" value="Genomic_DNA"/>
</dbReference>
<dbReference type="InterPro" id="IPR003609">
    <property type="entry name" value="Pan_app"/>
</dbReference>
<dbReference type="Proteomes" id="UP001521116">
    <property type="component" value="Unassembled WGS sequence"/>
</dbReference>
<sequence>MSPTYLQAIAAALAMFSGTSIASPLDTTSCTDEEVSPATSIDLSSLLSGLLPPTPVPSGSGCANANREVACPIGNNTDYKSTDCTDFVLDCGTDRIGGDLPDSPQYPGSFAKCVDACASQEKCVAVVYSDGPCYLKGELAATGKLPGATGARKATASAGPTATASAVETVLPTPAETSTIDITPSLSVGVQTVVVTVTASAN</sequence>
<feature type="signal peptide" evidence="1">
    <location>
        <begin position="1"/>
        <end position="22"/>
    </location>
</feature>
<proteinExistence type="predicted"/>
<accession>A0ABR3SSV7</accession>
<organism evidence="3 4">
    <name type="scientific">Neofusicoccum ribis</name>
    <dbReference type="NCBI Taxonomy" id="45134"/>
    <lineage>
        <taxon>Eukaryota</taxon>
        <taxon>Fungi</taxon>
        <taxon>Dikarya</taxon>
        <taxon>Ascomycota</taxon>
        <taxon>Pezizomycotina</taxon>
        <taxon>Dothideomycetes</taxon>
        <taxon>Dothideomycetes incertae sedis</taxon>
        <taxon>Botryosphaeriales</taxon>
        <taxon>Botryosphaeriaceae</taxon>
        <taxon>Neofusicoccum</taxon>
    </lineage>
</organism>
<keyword evidence="1" id="KW-0732">Signal</keyword>
<evidence type="ECO:0000313" key="3">
    <source>
        <dbReference type="EMBL" id="KAL1627614.1"/>
    </source>
</evidence>
<keyword evidence="4" id="KW-1185">Reference proteome</keyword>
<reference evidence="3 4" key="1">
    <citation type="submission" date="2024-02" db="EMBL/GenBank/DDBJ databases">
        <title>De novo assembly and annotation of 12 fungi associated with fruit tree decline syndrome in Ontario, Canada.</title>
        <authorList>
            <person name="Sulman M."/>
            <person name="Ellouze W."/>
            <person name="Ilyukhin E."/>
        </authorList>
    </citation>
    <scope>NUCLEOTIDE SEQUENCE [LARGE SCALE GENOMIC DNA]</scope>
    <source>
        <strain evidence="3 4">M1-105</strain>
    </source>
</reference>
<gene>
    <name evidence="3" type="ORF">SLS56_006335</name>
</gene>
<feature type="domain" description="Apple" evidence="2">
    <location>
        <begin position="93"/>
        <end position="136"/>
    </location>
</feature>
<protein>
    <recommendedName>
        <fullName evidence="2">Apple domain-containing protein</fullName>
    </recommendedName>
</protein>
<name>A0ABR3SSV7_9PEZI</name>
<evidence type="ECO:0000313" key="4">
    <source>
        <dbReference type="Proteomes" id="UP001521116"/>
    </source>
</evidence>
<dbReference type="Pfam" id="PF14295">
    <property type="entry name" value="PAN_4"/>
    <property type="match status" value="1"/>
</dbReference>
<comment type="caution">
    <text evidence="3">The sequence shown here is derived from an EMBL/GenBank/DDBJ whole genome shotgun (WGS) entry which is preliminary data.</text>
</comment>